<feature type="domain" description="D-isomer specific 2-hydroxyacid dehydrogenase NAD-binding" evidence="3">
    <location>
        <begin position="109"/>
        <end position="280"/>
    </location>
</feature>
<dbReference type="GO" id="GO:0016616">
    <property type="term" value="F:oxidoreductase activity, acting on the CH-OH group of donors, NAD or NADP as acceptor"/>
    <property type="evidence" value="ECO:0007669"/>
    <property type="project" value="UniProtKB-ARBA"/>
</dbReference>
<evidence type="ECO:0000256" key="1">
    <source>
        <dbReference type="ARBA" id="ARBA00023002"/>
    </source>
</evidence>
<gene>
    <name evidence="4" type="ORF">HGA13_29040</name>
</gene>
<dbReference type="EMBL" id="JAAXOO010000008">
    <property type="protein sequence ID" value="NKY37085.1"/>
    <property type="molecule type" value="Genomic_DNA"/>
</dbReference>
<evidence type="ECO:0000256" key="2">
    <source>
        <dbReference type="ARBA" id="ARBA00023027"/>
    </source>
</evidence>
<dbReference type="SUPFAM" id="SSF51735">
    <property type="entry name" value="NAD(P)-binding Rossmann-fold domains"/>
    <property type="match status" value="1"/>
</dbReference>
<protein>
    <submittedName>
        <fullName evidence="4">Hydroxyacid dehydrogenase</fullName>
    </submittedName>
</protein>
<name>A0A846XP59_9NOCA</name>
<organism evidence="4 5">
    <name type="scientific">Nocardia speluncae</name>
    <dbReference type="NCBI Taxonomy" id="419477"/>
    <lineage>
        <taxon>Bacteria</taxon>
        <taxon>Bacillati</taxon>
        <taxon>Actinomycetota</taxon>
        <taxon>Actinomycetes</taxon>
        <taxon>Mycobacteriales</taxon>
        <taxon>Nocardiaceae</taxon>
        <taxon>Nocardia</taxon>
    </lineage>
</organism>
<dbReference type="InterPro" id="IPR029753">
    <property type="entry name" value="D-isomer_DH_CS"/>
</dbReference>
<reference evidence="4 5" key="1">
    <citation type="submission" date="2020-04" db="EMBL/GenBank/DDBJ databases">
        <title>MicrobeNet Type strains.</title>
        <authorList>
            <person name="Nicholson A.C."/>
        </authorList>
    </citation>
    <scope>NUCLEOTIDE SEQUENCE [LARGE SCALE GENOMIC DNA]</scope>
    <source>
        <strain evidence="4 5">DSM 45078</strain>
    </source>
</reference>
<dbReference type="Proteomes" id="UP000565715">
    <property type="component" value="Unassembled WGS sequence"/>
</dbReference>
<dbReference type="PROSITE" id="PS00671">
    <property type="entry name" value="D_2_HYDROXYACID_DH_3"/>
    <property type="match status" value="1"/>
</dbReference>
<comment type="caution">
    <text evidence="4">The sequence shown here is derived from an EMBL/GenBank/DDBJ whole genome shotgun (WGS) entry which is preliminary data.</text>
</comment>
<dbReference type="Gene3D" id="3.40.50.720">
    <property type="entry name" value="NAD(P)-binding Rossmann-like Domain"/>
    <property type="match status" value="2"/>
</dbReference>
<evidence type="ECO:0000313" key="4">
    <source>
        <dbReference type="EMBL" id="NKY37085.1"/>
    </source>
</evidence>
<dbReference type="RefSeq" id="WP_068041591.1">
    <property type="nucleotide sequence ID" value="NZ_JAAXOO010000008.1"/>
</dbReference>
<dbReference type="InterPro" id="IPR036291">
    <property type="entry name" value="NAD(P)-bd_dom_sf"/>
</dbReference>
<dbReference type="PANTHER" id="PTHR43333:SF1">
    <property type="entry name" value="D-ISOMER SPECIFIC 2-HYDROXYACID DEHYDROGENASE NAD-BINDING DOMAIN-CONTAINING PROTEIN"/>
    <property type="match status" value="1"/>
</dbReference>
<evidence type="ECO:0000259" key="3">
    <source>
        <dbReference type="Pfam" id="PF02826"/>
    </source>
</evidence>
<dbReference type="CDD" id="cd12159">
    <property type="entry name" value="2-Hacid_dh_2"/>
    <property type="match status" value="1"/>
</dbReference>
<evidence type="ECO:0000313" key="5">
    <source>
        <dbReference type="Proteomes" id="UP000565715"/>
    </source>
</evidence>
<dbReference type="AlphaFoldDB" id="A0A846XP59"/>
<keyword evidence="1" id="KW-0560">Oxidoreductase</keyword>
<dbReference type="Pfam" id="PF02826">
    <property type="entry name" value="2-Hacid_dh_C"/>
    <property type="match status" value="1"/>
</dbReference>
<keyword evidence="2" id="KW-0520">NAD</keyword>
<dbReference type="PANTHER" id="PTHR43333">
    <property type="entry name" value="2-HACID_DH_C DOMAIN-CONTAINING PROTEIN"/>
    <property type="match status" value="1"/>
</dbReference>
<dbReference type="GO" id="GO:0051287">
    <property type="term" value="F:NAD binding"/>
    <property type="evidence" value="ECO:0007669"/>
    <property type="project" value="InterPro"/>
</dbReference>
<sequence>MPRIGHSRVVPNTRAPRIHLGPDHETALAGAVERGGGVLVPLADADAVVWAQGPDTFPAELPDSVRWVQLPSAGIESWLAAGLVDRRRIWTSAAGAYAGNVAEHATLLLLAGVRGLAEQARATSWRKAEFDTGVGTLRGATVAIVGCGGIGRAMIPLLTAFGAEVLAVTRSGIPVPGAAETVDATRTSEIWARADHFVIAAPATADTAHLVDGDTLAQMKPTSWIVNVARGVLIDTEALVGALRDNTIGGAALDVTDPEPLPAGHPLWTLPNALITPHIANPANGLTRALADHVAANVERFATEGRLLAVIDTERGY</sequence>
<accession>A0A846XP59</accession>
<keyword evidence="5" id="KW-1185">Reference proteome</keyword>
<dbReference type="InterPro" id="IPR006140">
    <property type="entry name" value="D-isomer_DH_NAD-bd"/>
</dbReference>
<proteinExistence type="predicted"/>